<gene>
    <name evidence="2" type="ORF">HMPREF0091_10164</name>
</gene>
<dbReference type="AlphaFoldDB" id="F1T5T3"/>
<proteinExistence type="predicted"/>
<feature type="region of interest" description="Disordered" evidence="1">
    <location>
        <begin position="31"/>
        <end position="66"/>
    </location>
</feature>
<dbReference type="Proteomes" id="UP000005947">
    <property type="component" value="Unassembled WGS sequence"/>
</dbReference>
<protein>
    <submittedName>
        <fullName evidence="2">Uncharacterized protein</fullName>
    </submittedName>
</protein>
<evidence type="ECO:0000313" key="3">
    <source>
        <dbReference type="Proteomes" id="UP000005947"/>
    </source>
</evidence>
<name>F1T5T3_9ACTN</name>
<feature type="compositionally biased region" description="Low complexity" evidence="1">
    <location>
        <begin position="49"/>
        <end position="61"/>
    </location>
</feature>
<organism evidence="2 3">
    <name type="scientific">Fannyhessea vaginae DSM 15829</name>
    <dbReference type="NCBI Taxonomy" id="525256"/>
    <lineage>
        <taxon>Bacteria</taxon>
        <taxon>Bacillati</taxon>
        <taxon>Actinomycetota</taxon>
        <taxon>Coriobacteriia</taxon>
        <taxon>Coriobacteriales</taxon>
        <taxon>Atopobiaceae</taxon>
        <taxon>Fannyhessea</taxon>
    </lineage>
</organism>
<feature type="compositionally biased region" description="Polar residues" evidence="1">
    <location>
        <begin position="31"/>
        <end position="48"/>
    </location>
</feature>
<keyword evidence="3" id="KW-1185">Reference proteome</keyword>
<reference evidence="2 3" key="1">
    <citation type="submission" date="2011-02" db="EMBL/GenBank/DDBJ databases">
        <authorList>
            <person name="Muzny D."/>
            <person name="Qin X."/>
            <person name="Buhay C."/>
            <person name="Dugan-Rocha S."/>
            <person name="Ding Y."/>
            <person name="Chen G."/>
            <person name="Hawes A."/>
            <person name="Holder M."/>
            <person name="Jhangiani S."/>
            <person name="Johnson A."/>
            <person name="Khan Z."/>
            <person name="Li Z."/>
            <person name="Liu W."/>
            <person name="Liu X."/>
            <person name="Perez L."/>
            <person name="Shen H."/>
            <person name="Wang Q."/>
            <person name="Watt J."/>
            <person name="Xi L."/>
            <person name="Xin Y."/>
            <person name="Zhou J."/>
            <person name="Deng J."/>
            <person name="Jiang H."/>
            <person name="Liu Y."/>
            <person name="Qu J."/>
            <person name="Song X.-Z."/>
            <person name="Zhang L."/>
            <person name="Villasana D."/>
            <person name="Johnson A."/>
            <person name="Liu J."/>
            <person name="Liyanage D."/>
            <person name="Lorensuhewa L."/>
            <person name="Robinson T."/>
            <person name="Song A."/>
            <person name="Song B.-B."/>
            <person name="Dinh H."/>
            <person name="Thornton R."/>
            <person name="Coyle M."/>
            <person name="Francisco L."/>
            <person name="Jackson L."/>
            <person name="Javaid M."/>
            <person name="Korchina V."/>
            <person name="Kovar C."/>
            <person name="Mata R."/>
            <person name="Mathew T."/>
            <person name="Ngo R."/>
            <person name="Nguyen L."/>
            <person name="Nguyen N."/>
            <person name="Okwuonu G."/>
            <person name="Ongeri F."/>
            <person name="Pham C."/>
            <person name="Simmons D."/>
            <person name="Wilczek-Boney K."/>
            <person name="Hale W."/>
            <person name="Jakkamsetti A."/>
            <person name="Pham P."/>
            <person name="Ruth R."/>
            <person name="San Lucas F."/>
            <person name="Warren J."/>
            <person name="Zhang J."/>
            <person name="Zhao Z."/>
            <person name="Zhou C."/>
            <person name="Zhu D."/>
            <person name="Lee S."/>
            <person name="Bess C."/>
            <person name="Blankenburg K."/>
            <person name="Forbes L."/>
            <person name="Fu Q."/>
            <person name="Gubbala S."/>
            <person name="Hirani K."/>
            <person name="Jayaseelan J.C."/>
            <person name="Lara F."/>
            <person name="Munidasa M."/>
            <person name="Palculict T."/>
            <person name="Patil S."/>
            <person name="Pu L.-L."/>
            <person name="Saada N."/>
            <person name="Tang L."/>
            <person name="Weissenberger G."/>
            <person name="Zhu Y."/>
            <person name="Hemphill L."/>
            <person name="Shang Y."/>
            <person name="Youmans B."/>
            <person name="Ayvaz T."/>
            <person name="Ross M."/>
            <person name="Santibanez J."/>
            <person name="Aqrawi P."/>
            <person name="Gross S."/>
            <person name="Joshi V."/>
            <person name="Fowler G."/>
            <person name="Nazareth L."/>
            <person name="Reid J."/>
            <person name="Worley K."/>
            <person name="Petrosino J."/>
            <person name="Highlander S."/>
            <person name="Gibbs R."/>
        </authorList>
    </citation>
    <scope>NUCLEOTIDE SEQUENCE [LARGE SCALE GENOMIC DNA]</scope>
    <source>
        <strain evidence="2 3">DSM 15829</strain>
    </source>
</reference>
<accession>F1T5T3</accession>
<evidence type="ECO:0000256" key="1">
    <source>
        <dbReference type="SAM" id="MobiDB-lite"/>
    </source>
</evidence>
<dbReference type="EMBL" id="ACGK02000001">
    <property type="protein sequence ID" value="EGF23217.1"/>
    <property type="molecule type" value="Genomic_DNA"/>
</dbReference>
<sequence length="230" mass="25421">MRVVLAFIIGVVVMGAAWGLYTFMTSSTNSNQTGAQMTSSDQQSSKDPSTSANTSANTSQTPNKRQQADIHNAYAEALKQPATYLKKKDGSSFKYYRYLVRDASSDKVDDLILIASDEPGTNPKTFSIALCFAEGKKIAQPAHVFEFSPSLGDMYYLSTNKKDDTCAVTSVKGSTYTSDLYARFDGSYRKVEHKVYQSKNTPRDFSEDRWNKVDLQQSLSSDDLTGVAQL</sequence>
<comment type="caution">
    <text evidence="2">The sequence shown here is derived from an EMBL/GenBank/DDBJ whole genome shotgun (WGS) entry which is preliminary data.</text>
</comment>
<evidence type="ECO:0000313" key="2">
    <source>
        <dbReference type="EMBL" id="EGF23217.1"/>
    </source>
</evidence>